<dbReference type="InterPro" id="IPR036864">
    <property type="entry name" value="Zn2-C6_fun-type_DNA-bd_sf"/>
</dbReference>
<dbReference type="InterPro" id="IPR001138">
    <property type="entry name" value="Zn2Cys6_DnaBD"/>
</dbReference>
<sequence>MTGFQAPIVFSRAHRKSRTGCGTCKTRKVKCDEHRPVCNNCSRRCADLIACDFPPRQDIFRSRKLVPRQSDSKPNSSFTPSPHVIDLHPTGTSTSPKQRRLEMRLLHHYTTTTCHALPSRGKNDPHQIFSSVVPQIGFVSDLVLDAMLAFSALHLRSISSSSIKDNSLDLAELEAAESRYMSKALNLQRRALQHLEAIDGNEVFSAAMFIFHYVFLTENYKAVSNETEYFIPTRIYHLARGSKVLFMALPDLGYEHYDLYCPRTDLILAERPSSSWFIESALKDCERLRVFLETHTPQASPSTTKTTPEYDLQILCESLSNFTQLIHTFSAGTEHIFPQAQNLLALFPIRSGKRFEEMLDEKEPIACGLMARNFACIHAVGPGKGRGIWWLHGGIEGGTKVDIGRGNVLGIQGILKDVGRNVVDEEKWDWVMDWPIAVVEGRIEFDV</sequence>
<dbReference type="InterPro" id="IPR052400">
    <property type="entry name" value="Zn2-C6_fungal_TF"/>
</dbReference>
<evidence type="ECO:0000313" key="5">
    <source>
        <dbReference type="Proteomes" id="UP000184330"/>
    </source>
</evidence>
<dbReference type="PROSITE" id="PS50048">
    <property type="entry name" value="ZN2_CY6_FUNGAL_2"/>
    <property type="match status" value="1"/>
</dbReference>
<evidence type="ECO:0000259" key="3">
    <source>
        <dbReference type="PROSITE" id="PS50048"/>
    </source>
</evidence>
<dbReference type="PANTHER" id="PTHR47657">
    <property type="entry name" value="STEROL REGULATORY ELEMENT-BINDING PROTEIN ECM22"/>
    <property type="match status" value="1"/>
</dbReference>
<proteinExistence type="predicted"/>
<evidence type="ECO:0000313" key="4">
    <source>
        <dbReference type="EMBL" id="CZR63277.1"/>
    </source>
</evidence>
<dbReference type="GO" id="GO:0008270">
    <property type="term" value="F:zinc ion binding"/>
    <property type="evidence" value="ECO:0007669"/>
    <property type="project" value="InterPro"/>
</dbReference>
<gene>
    <name evidence="4" type="ORF">PAC_13174</name>
</gene>
<dbReference type="AlphaFoldDB" id="A0A1L7XE93"/>
<name>A0A1L7XE93_9HELO</name>
<feature type="region of interest" description="Disordered" evidence="2">
    <location>
        <begin position="64"/>
        <end position="96"/>
    </location>
</feature>
<dbReference type="EMBL" id="FJOG01000023">
    <property type="protein sequence ID" value="CZR63277.1"/>
    <property type="molecule type" value="Genomic_DNA"/>
</dbReference>
<reference evidence="4 5" key="1">
    <citation type="submission" date="2016-03" db="EMBL/GenBank/DDBJ databases">
        <authorList>
            <person name="Ploux O."/>
        </authorList>
    </citation>
    <scope>NUCLEOTIDE SEQUENCE [LARGE SCALE GENOMIC DNA]</scope>
    <source>
        <strain evidence="4 5">UAMH 11012</strain>
    </source>
</reference>
<keyword evidence="1" id="KW-0539">Nucleus</keyword>
<dbReference type="CDD" id="cd00067">
    <property type="entry name" value="GAL4"/>
    <property type="match status" value="1"/>
</dbReference>
<dbReference type="InterPro" id="IPR021858">
    <property type="entry name" value="Fun_TF"/>
</dbReference>
<dbReference type="GO" id="GO:0000981">
    <property type="term" value="F:DNA-binding transcription factor activity, RNA polymerase II-specific"/>
    <property type="evidence" value="ECO:0007669"/>
    <property type="project" value="InterPro"/>
</dbReference>
<dbReference type="Proteomes" id="UP000184330">
    <property type="component" value="Unassembled WGS sequence"/>
</dbReference>
<dbReference type="OrthoDB" id="3557768at2759"/>
<accession>A0A1L7XE93</accession>
<dbReference type="Gene3D" id="4.10.240.10">
    <property type="entry name" value="Zn(2)-C6 fungal-type DNA-binding domain"/>
    <property type="match status" value="1"/>
</dbReference>
<dbReference type="SMART" id="SM00066">
    <property type="entry name" value="GAL4"/>
    <property type="match status" value="1"/>
</dbReference>
<dbReference type="Pfam" id="PF11951">
    <property type="entry name" value="Fungal_trans_2"/>
    <property type="match status" value="1"/>
</dbReference>
<dbReference type="PANTHER" id="PTHR47657:SF14">
    <property type="entry name" value="ZN(2)-C6 FUNGAL-TYPE DOMAIN-CONTAINING PROTEIN"/>
    <property type="match status" value="1"/>
</dbReference>
<evidence type="ECO:0000256" key="2">
    <source>
        <dbReference type="SAM" id="MobiDB-lite"/>
    </source>
</evidence>
<protein>
    <recommendedName>
        <fullName evidence="3">Zn(2)-C6 fungal-type domain-containing protein</fullName>
    </recommendedName>
</protein>
<dbReference type="Pfam" id="PF00172">
    <property type="entry name" value="Zn_clus"/>
    <property type="match status" value="1"/>
</dbReference>
<dbReference type="SUPFAM" id="SSF57701">
    <property type="entry name" value="Zn2/Cys6 DNA-binding domain"/>
    <property type="match status" value="1"/>
</dbReference>
<feature type="domain" description="Zn(2)-C6 fungal-type" evidence="3">
    <location>
        <begin position="20"/>
        <end position="53"/>
    </location>
</feature>
<keyword evidence="5" id="KW-1185">Reference proteome</keyword>
<organism evidence="4 5">
    <name type="scientific">Phialocephala subalpina</name>
    <dbReference type="NCBI Taxonomy" id="576137"/>
    <lineage>
        <taxon>Eukaryota</taxon>
        <taxon>Fungi</taxon>
        <taxon>Dikarya</taxon>
        <taxon>Ascomycota</taxon>
        <taxon>Pezizomycotina</taxon>
        <taxon>Leotiomycetes</taxon>
        <taxon>Helotiales</taxon>
        <taxon>Mollisiaceae</taxon>
        <taxon>Phialocephala</taxon>
        <taxon>Phialocephala fortinii species complex</taxon>
    </lineage>
</organism>
<evidence type="ECO:0000256" key="1">
    <source>
        <dbReference type="ARBA" id="ARBA00023242"/>
    </source>
</evidence>